<dbReference type="Proteomes" id="UP000276733">
    <property type="component" value="Unassembled WGS sequence"/>
</dbReference>
<dbReference type="AlphaFoldDB" id="A0A7Z8YBD1"/>
<proteinExistence type="predicted"/>
<sequence length="186" mass="22845">MNMFLENKFTEIEKEFGFHKEIDWLSKIVYIDKKLEQYKKNVKINIRAIYILHNILVEEEYPFEEQNKMSYFLQKWFLESNNRFQNDAVYLFFIGKILYISEWFFGLKDNTLAFEFQERAFDIEPKNILYEWGYALAKNEKERVYILSKAILFKNKNILDWLKQYGFAGSYMIESLIYCYENYNPY</sequence>
<gene>
    <name evidence="1" type="ORF">NCTC11458_00444</name>
</gene>
<evidence type="ECO:0000313" key="2">
    <source>
        <dbReference type="Proteomes" id="UP000276733"/>
    </source>
</evidence>
<reference evidence="1 2" key="1">
    <citation type="submission" date="2018-11" db="EMBL/GenBank/DDBJ databases">
        <authorList>
            <consortium name="Pathogen Informatics"/>
        </authorList>
    </citation>
    <scope>NUCLEOTIDE SEQUENCE [LARGE SCALE GENOMIC DNA]</scope>
    <source>
        <strain evidence="1 2">NCTC11458</strain>
    </source>
</reference>
<accession>A0A7Z8YBD1</accession>
<protein>
    <submittedName>
        <fullName evidence="1">Uncharacterized protein</fullName>
    </submittedName>
</protein>
<organism evidence="1 2">
    <name type="scientific">Capnocytophaga ochracea</name>
    <dbReference type="NCBI Taxonomy" id="1018"/>
    <lineage>
        <taxon>Bacteria</taxon>
        <taxon>Pseudomonadati</taxon>
        <taxon>Bacteroidota</taxon>
        <taxon>Flavobacteriia</taxon>
        <taxon>Flavobacteriales</taxon>
        <taxon>Flavobacteriaceae</taxon>
        <taxon>Capnocytophaga</taxon>
    </lineage>
</organism>
<comment type="caution">
    <text evidence="1">The sequence shown here is derived from an EMBL/GenBank/DDBJ whole genome shotgun (WGS) entry which is preliminary data.</text>
</comment>
<dbReference type="EMBL" id="UYIQ01000001">
    <property type="protein sequence ID" value="VDG81161.1"/>
    <property type="molecule type" value="Genomic_DNA"/>
</dbReference>
<name>A0A7Z8YBD1_CAPOC</name>
<evidence type="ECO:0000313" key="1">
    <source>
        <dbReference type="EMBL" id="VDG81161.1"/>
    </source>
</evidence>